<dbReference type="PANTHER" id="PTHR46652">
    <property type="entry name" value="LEUCINE-RICH REPEAT AND IQ DOMAIN-CONTAINING PROTEIN 1-RELATED"/>
    <property type="match status" value="1"/>
</dbReference>
<dbReference type="AlphaFoldDB" id="A0A6P8PZ55"/>
<dbReference type="InParanoid" id="A0A6P8PZ55"/>
<dbReference type="SUPFAM" id="SSF52058">
    <property type="entry name" value="L domain-like"/>
    <property type="match status" value="1"/>
</dbReference>
<comment type="subcellular location">
    <subcellularLocation>
        <location evidence="1">Cytoplasm</location>
        <location evidence="1">Cytoskeleton</location>
        <location evidence="1">Flagellum axoneme</location>
    </subcellularLocation>
</comment>
<dbReference type="GeneID" id="117350143"/>
<evidence type="ECO:0000256" key="5">
    <source>
        <dbReference type="ARBA" id="ARBA00022846"/>
    </source>
</evidence>
<dbReference type="PROSITE" id="PS51450">
    <property type="entry name" value="LRR"/>
    <property type="match status" value="4"/>
</dbReference>
<keyword evidence="5" id="KW-0282">Flagellum</keyword>
<keyword evidence="8" id="KW-0206">Cytoskeleton</keyword>
<dbReference type="SMART" id="SM00365">
    <property type="entry name" value="LRR_SD22"/>
    <property type="match status" value="4"/>
</dbReference>
<keyword evidence="7" id="KW-0969">Cilium</keyword>
<sequence length="345" mass="38947">MSDADDDVVDEDEEELEAEPEEGEESAKEGEEEGEEEEEEEKEQPPPAVVLTEEMLNEALSLLCKTGNGLAHAYVKVELKDRDLTDIEILSSYIHLRYVNVSQNHLQDISPLNSLTHLLWLKADQNLLVHIQLNELPYLQIANFSHNHLKELGGISHPRLESLNLNGNEISTFSKVNCAKLENLHTLELRGNKLASTAGILLPNLRNLYLAENAIKRLEGLEGLVQLQTLHVRDNELETLDGFSGSMKSLQYLNIRGNQISRTKELQKLGCLRGLRALAMFDNPCTETDDYRMEALIAVPQLERLDKDFFLEEERTTADEMRALRLEMGEEETEGSAELDTSQDG</sequence>
<dbReference type="Proteomes" id="UP000515159">
    <property type="component" value="Chromosome 16"/>
</dbReference>
<dbReference type="Pfam" id="PF14580">
    <property type="entry name" value="LRR_9"/>
    <property type="match status" value="1"/>
</dbReference>
<reference evidence="13" key="1">
    <citation type="submission" date="2025-08" db="UniProtKB">
        <authorList>
            <consortium name="RefSeq"/>
        </authorList>
    </citation>
    <scope>IDENTIFICATION</scope>
</reference>
<keyword evidence="6" id="KW-0175">Coiled coil</keyword>
<keyword evidence="3" id="KW-0433">Leucine-rich repeat</keyword>
<feature type="region of interest" description="Disordered" evidence="11">
    <location>
        <begin position="326"/>
        <end position="345"/>
    </location>
</feature>
<dbReference type="PANTHER" id="PTHR46652:SF8">
    <property type="entry name" value="LEUCINE RICH REPEAT CONTAINING 23"/>
    <property type="match status" value="1"/>
</dbReference>
<evidence type="ECO:0000256" key="7">
    <source>
        <dbReference type="ARBA" id="ARBA00023069"/>
    </source>
</evidence>
<feature type="compositionally biased region" description="Acidic residues" evidence="11">
    <location>
        <begin position="1"/>
        <end position="42"/>
    </location>
</feature>
<evidence type="ECO:0000256" key="2">
    <source>
        <dbReference type="ARBA" id="ARBA00022490"/>
    </source>
</evidence>
<evidence type="ECO:0000256" key="8">
    <source>
        <dbReference type="ARBA" id="ARBA00023212"/>
    </source>
</evidence>
<evidence type="ECO:0000256" key="4">
    <source>
        <dbReference type="ARBA" id="ARBA00022737"/>
    </source>
</evidence>
<feature type="compositionally biased region" description="Acidic residues" evidence="11">
    <location>
        <begin position="329"/>
        <end position="345"/>
    </location>
</feature>
<evidence type="ECO:0000313" key="12">
    <source>
        <dbReference type="Proteomes" id="UP000515159"/>
    </source>
</evidence>
<dbReference type="CTD" id="10233"/>
<proteinExistence type="predicted"/>
<dbReference type="InterPro" id="IPR001611">
    <property type="entry name" value="Leu-rich_rpt"/>
</dbReference>
<evidence type="ECO:0000256" key="10">
    <source>
        <dbReference type="ARBA" id="ARBA00071477"/>
    </source>
</evidence>
<feature type="region of interest" description="Disordered" evidence="11">
    <location>
        <begin position="1"/>
        <end position="47"/>
    </location>
</feature>
<dbReference type="FunCoup" id="A0A6P8PZ55">
    <property type="interactions" value="43"/>
</dbReference>
<dbReference type="InterPro" id="IPR032675">
    <property type="entry name" value="LRR_dom_sf"/>
</dbReference>
<evidence type="ECO:0000256" key="6">
    <source>
        <dbReference type="ARBA" id="ARBA00023054"/>
    </source>
</evidence>
<evidence type="ECO:0000256" key="9">
    <source>
        <dbReference type="ARBA" id="ARBA00023273"/>
    </source>
</evidence>
<keyword evidence="9" id="KW-0966">Cell projection</keyword>
<name>A0A6P8PZ55_GEOSA</name>
<organism evidence="12 13">
    <name type="scientific">Geotrypetes seraphini</name>
    <name type="common">Gaboon caecilian</name>
    <name type="synonym">Caecilia seraphini</name>
    <dbReference type="NCBI Taxonomy" id="260995"/>
    <lineage>
        <taxon>Eukaryota</taxon>
        <taxon>Metazoa</taxon>
        <taxon>Chordata</taxon>
        <taxon>Craniata</taxon>
        <taxon>Vertebrata</taxon>
        <taxon>Euteleostomi</taxon>
        <taxon>Amphibia</taxon>
        <taxon>Gymnophiona</taxon>
        <taxon>Geotrypetes</taxon>
    </lineage>
</organism>
<dbReference type="FunFam" id="3.80.10.10:FF:001051">
    <property type="entry name" value="Leucine-rich repeat-containing 23"/>
    <property type="match status" value="1"/>
</dbReference>
<keyword evidence="4" id="KW-0677">Repeat</keyword>
<dbReference type="InterPro" id="IPR050836">
    <property type="entry name" value="SDS22/Internalin_LRR"/>
</dbReference>
<keyword evidence="2" id="KW-0963">Cytoplasm</keyword>
<dbReference type="OrthoDB" id="271226at2759"/>
<dbReference type="KEGG" id="gsh:117350143"/>
<dbReference type="Gene3D" id="3.80.10.10">
    <property type="entry name" value="Ribonuclease Inhibitor"/>
    <property type="match status" value="2"/>
</dbReference>
<dbReference type="RefSeq" id="XP_033780073.1">
    <property type="nucleotide sequence ID" value="XM_033924182.1"/>
</dbReference>
<accession>A0A6P8PZ55</accession>
<evidence type="ECO:0000256" key="1">
    <source>
        <dbReference type="ARBA" id="ARBA00004611"/>
    </source>
</evidence>
<protein>
    <recommendedName>
        <fullName evidence="10">Leucine-rich repeat-containing protein 23</fullName>
    </recommendedName>
</protein>
<evidence type="ECO:0000313" key="13">
    <source>
        <dbReference type="RefSeq" id="XP_033780073.1"/>
    </source>
</evidence>
<keyword evidence="12" id="KW-1185">Reference proteome</keyword>
<gene>
    <name evidence="13" type="primary">LRRC23</name>
</gene>
<evidence type="ECO:0000256" key="3">
    <source>
        <dbReference type="ARBA" id="ARBA00022614"/>
    </source>
</evidence>
<evidence type="ECO:0000256" key="11">
    <source>
        <dbReference type="SAM" id="MobiDB-lite"/>
    </source>
</evidence>